<dbReference type="Proteomes" id="UP001164390">
    <property type="component" value="Chromosome"/>
</dbReference>
<dbReference type="RefSeq" id="WP_271632638.1">
    <property type="nucleotide sequence ID" value="NZ_CP094970.1"/>
</dbReference>
<accession>A0AA46TF43</accession>
<proteinExistence type="predicted"/>
<dbReference type="SUPFAM" id="SSF47413">
    <property type="entry name" value="lambda repressor-like DNA-binding domains"/>
    <property type="match status" value="1"/>
</dbReference>
<dbReference type="InterPro" id="IPR001387">
    <property type="entry name" value="Cro/C1-type_HTH"/>
</dbReference>
<protein>
    <submittedName>
        <fullName evidence="1">Helix-turn-helix transcriptional regulator</fullName>
    </submittedName>
</protein>
<reference evidence="1" key="1">
    <citation type="submission" date="2022-01" db="EMBL/GenBank/DDBJ databases">
        <title>Nocardioidaceae gen. sp. A5X3R13.</title>
        <authorList>
            <person name="Lopez Marin M.A."/>
            <person name="Uhlik O."/>
        </authorList>
    </citation>
    <scope>NUCLEOTIDE SEQUENCE</scope>
    <source>
        <strain evidence="1">A5X3R13</strain>
    </source>
</reference>
<evidence type="ECO:0000313" key="1">
    <source>
        <dbReference type="EMBL" id="UYM03995.1"/>
    </source>
</evidence>
<dbReference type="KEGG" id="sgrg:L0C25_15755"/>
<dbReference type="CDD" id="cd00093">
    <property type="entry name" value="HTH_XRE"/>
    <property type="match status" value="1"/>
</dbReference>
<gene>
    <name evidence="1" type="ORF">L0C25_15755</name>
</gene>
<dbReference type="EMBL" id="CP094970">
    <property type="protein sequence ID" value="UYM03995.1"/>
    <property type="molecule type" value="Genomic_DNA"/>
</dbReference>
<keyword evidence="2" id="KW-1185">Reference proteome</keyword>
<name>A0AA46TF43_9ACTN</name>
<dbReference type="GO" id="GO:0003677">
    <property type="term" value="F:DNA binding"/>
    <property type="evidence" value="ECO:0007669"/>
    <property type="project" value="InterPro"/>
</dbReference>
<organism evidence="1 2">
    <name type="scientific">Solicola gregarius</name>
    <dbReference type="NCBI Taxonomy" id="2908642"/>
    <lineage>
        <taxon>Bacteria</taxon>
        <taxon>Bacillati</taxon>
        <taxon>Actinomycetota</taxon>
        <taxon>Actinomycetes</taxon>
        <taxon>Propionibacteriales</taxon>
        <taxon>Nocardioidaceae</taxon>
        <taxon>Solicola</taxon>
    </lineage>
</organism>
<sequence>MTAANAESNRRAQAEMYGEPLGDLIGRCATVLGLTQAKVAKLLGISAPMLSQLINAHRIKIGNPAAVHRLQAMYAVAQRVVDGEVAVDDAVRELEADHGAEGVVTQTTTVTDAAVAVRAVFRTAGSADDFVAAADLLRASHPAIASLLETYGGARHG</sequence>
<evidence type="ECO:0000313" key="2">
    <source>
        <dbReference type="Proteomes" id="UP001164390"/>
    </source>
</evidence>
<dbReference type="AlphaFoldDB" id="A0AA46TF43"/>
<dbReference type="InterPro" id="IPR010982">
    <property type="entry name" value="Lambda_DNA-bd_dom_sf"/>
</dbReference>